<feature type="compositionally biased region" description="Basic residues" evidence="3">
    <location>
        <begin position="180"/>
        <end position="197"/>
    </location>
</feature>
<keyword evidence="5" id="KW-1185">Reference proteome</keyword>
<feature type="compositionally biased region" description="Acidic residues" evidence="3">
    <location>
        <begin position="655"/>
        <end position="669"/>
    </location>
</feature>
<feature type="region of interest" description="Disordered" evidence="3">
    <location>
        <begin position="1"/>
        <end position="50"/>
    </location>
</feature>
<gene>
    <name evidence="6" type="primary">LOC108078343</name>
</gene>
<feature type="region of interest" description="Disordered" evidence="3">
    <location>
        <begin position="517"/>
        <end position="549"/>
    </location>
</feature>
<feature type="compositionally biased region" description="Polar residues" evidence="3">
    <location>
        <begin position="858"/>
        <end position="872"/>
    </location>
</feature>
<feature type="compositionally biased region" description="Polar residues" evidence="3">
    <location>
        <begin position="520"/>
        <end position="539"/>
    </location>
</feature>
<dbReference type="GeneID" id="108078343"/>
<feature type="compositionally biased region" description="Polar residues" evidence="3">
    <location>
        <begin position="1041"/>
        <end position="1058"/>
    </location>
</feature>
<feature type="compositionally biased region" description="Acidic residues" evidence="3">
    <location>
        <begin position="41"/>
        <end position="50"/>
    </location>
</feature>
<feature type="coiled-coil region" evidence="2">
    <location>
        <begin position="58"/>
        <end position="85"/>
    </location>
</feature>
<feature type="region of interest" description="Disordered" evidence="3">
    <location>
        <begin position="906"/>
        <end position="956"/>
    </location>
</feature>
<feature type="compositionally biased region" description="Low complexity" evidence="3">
    <location>
        <begin position="945"/>
        <end position="956"/>
    </location>
</feature>
<feature type="region of interest" description="Disordered" evidence="3">
    <location>
        <begin position="564"/>
        <end position="617"/>
    </location>
</feature>
<dbReference type="OrthoDB" id="8197317at2759"/>
<protein>
    <submittedName>
        <fullName evidence="6">Titin</fullName>
    </submittedName>
</protein>
<dbReference type="OMA" id="CFMPNSL"/>
<evidence type="ECO:0000313" key="6">
    <source>
        <dbReference type="RefSeq" id="XP_017027636.1"/>
    </source>
</evidence>
<accession>A0A6P4IXF9</accession>
<keyword evidence="1" id="KW-0945">Host-virus interaction</keyword>
<evidence type="ECO:0000313" key="5">
    <source>
        <dbReference type="Proteomes" id="UP001652661"/>
    </source>
</evidence>
<feature type="region of interest" description="Disordered" evidence="3">
    <location>
        <begin position="858"/>
        <end position="884"/>
    </location>
</feature>
<evidence type="ECO:0000256" key="1">
    <source>
        <dbReference type="ARBA" id="ARBA00022581"/>
    </source>
</evidence>
<sequence length="1367" mass="153220">MVVCTAAMPMEARQQTPQTPQTKDPPRLMDGPPGGQGQGGVEEDDREEGEIVDDFEMIISSEDEEFKLRARIQQLEENNKDVERMDMLSANLANQYNYSKPVERDFRYQHKPTIYVLSDVSSQSDNEFLEQRKHRRHKIRRLDQADKTHHRRSIVDEDYRRNPLSRRTKHKQLSPSPPPLHRRRQGYNHHQQRHFHQQQHYGNSPAHHQEGILLESLDSATDDDCDVNIDSEDDEVADLQRLKLSRHKLRVALALEERQEELGQYKNSLKERLERQNRLRKSPSPKYRKEYPRENNIELLPPLQVLSDADAEEDEPEPNPHQQQQEQQPEDPAELRLRLIALKSAILRKHQARKKRDAERAYSPTDMINRVHPVSNDDDIDDLMEISPAASPERIPSPPRFLIDDAVDTKPVDMELAETDSDDQHNAWDAWSNNWNSMDHAGGSWRCFMPNSLPPVSMPIVIDEEDEEEDIKAEFCKGRALEIFTDDEVPPPPPPFHIPHMHLEDEDARDAMHLVDQHSNHSSVTDMQSVTMDNSQTRSKSLDKYQADTSDDEAGALRAMLLSNLRPNKPPLPPPPPPAEPSLPPVTYSVPPPAAQVNEEPHSASDSDDPEELRSLLLSSIATKKRISHPQSRSATSPLILKNAVRRFQPIKDEEALEDQQPVEEGEDIIEPKGDEKDLDEELPQNQQTVDKELTEQTAEERIAEPSITETASPISMEVAETPQPPVVATQKSIQATQPTSSPSTKIIKIVKPNKVINKMTTTKRKLPMDEASASGLSVKRPTTLMIKEPSAPLHRKNGISSSTRLITTMDPASIKVNKLVISLGEESAASDDDLDLGLCSSYASYADIASPLSLTMGGSPSGSTTRSNTPISEIADTAPSDNGNLRRTLINEYFEKKIDDFLRQARSKAPASGDSAEAATTTTAAPEKVPENPKVNGKQQPAVTTPKMMQQTKTTPVAVRHLPVASQKEYLRLVERMRLLEKKKNLTAKTASPPVAASKGSAAEKPMPAKNGFHQPAKAALVPTSTSSKATMTPGKPQAKTASTKASNQKTKQSQPPRESRLKAFENSFAKIGSSMITNLDKSLQMVEEAKKSKIIRLRCSQRLNELYAEMQSVKQAARQEELKLSRIQPEIQASHEIIISLKQKRHKLRAAALDLGRGLRGDDYRLRDDGKEDISLKSKQLTKEIRLYNSIVKYDDLNKLTEVEKEPKTVIENGVEREDIPAEQPIELKETSSPSETAVPAIVETEKEGQPEPEPTAVETPDNQAQDEAIEAPKQDSPGPYTISTMRTLCEENTEPEPRSASSHYLPAYQTPMPRNYNSHLDVHATICPFDLMGRCEDADCSYLHLARPDAPSELPKTTNLSPIH</sequence>
<feature type="region of interest" description="Disordered" evidence="3">
    <location>
        <begin position="1218"/>
        <end position="1285"/>
    </location>
</feature>
<feature type="compositionally biased region" description="Basic and acidic residues" evidence="3">
    <location>
        <begin position="690"/>
        <end position="704"/>
    </location>
</feature>
<feature type="domain" description="Putative zinc-finger" evidence="4">
    <location>
        <begin position="1329"/>
        <end position="1348"/>
    </location>
</feature>
<name>A0A6P4IXF9_DROKI</name>
<feature type="compositionally biased region" description="Polar residues" evidence="3">
    <location>
        <begin position="730"/>
        <end position="744"/>
    </location>
</feature>
<feature type="compositionally biased region" description="Basic and acidic residues" evidence="3">
    <location>
        <begin position="287"/>
        <end position="296"/>
    </location>
</feature>
<dbReference type="RefSeq" id="XP_017027636.1">
    <property type="nucleotide sequence ID" value="XM_017172147.3"/>
</dbReference>
<feature type="region of interest" description="Disordered" evidence="3">
    <location>
        <begin position="1024"/>
        <end position="1061"/>
    </location>
</feature>
<evidence type="ECO:0000256" key="3">
    <source>
        <dbReference type="SAM" id="MobiDB-lite"/>
    </source>
</evidence>
<organism evidence="5 6">
    <name type="scientific">Drosophila kikkawai</name>
    <name type="common">Fruit fly</name>
    <dbReference type="NCBI Taxonomy" id="30033"/>
    <lineage>
        <taxon>Eukaryota</taxon>
        <taxon>Metazoa</taxon>
        <taxon>Ecdysozoa</taxon>
        <taxon>Arthropoda</taxon>
        <taxon>Hexapoda</taxon>
        <taxon>Insecta</taxon>
        <taxon>Pterygota</taxon>
        <taxon>Neoptera</taxon>
        <taxon>Endopterygota</taxon>
        <taxon>Diptera</taxon>
        <taxon>Brachycera</taxon>
        <taxon>Muscomorpha</taxon>
        <taxon>Ephydroidea</taxon>
        <taxon>Drosophilidae</taxon>
        <taxon>Drosophila</taxon>
        <taxon>Sophophora</taxon>
    </lineage>
</organism>
<dbReference type="PANTHER" id="PTHR13037:SF24">
    <property type="entry name" value="POLYCOMB PROTEIN PCL-RELATED"/>
    <property type="match status" value="1"/>
</dbReference>
<keyword evidence="2" id="KW-0175">Coiled coil</keyword>
<feature type="compositionally biased region" description="Pro residues" evidence="3">
    <location>
        <begin position="568"/>
        <end position="594"/>
    </location>
</feature>
<feature type="region of interest" description="Disordered" evidence="3">
    <location>
        <begin position="273"/>
        <end position="331"/>
    </location>
</feature>
<feature type="region of interest" description="Disordered" evidence="3">
    <location>
        <begin position="622"/>
        <end position="641"/>
    </location>
</feature>
<dbReference type="Proteomes" id="UP001652661">
    <property type="component" value="Chromosome 2R"/>
</dbReference>
<proteinExistence type="predicted"/>
<feature type="region of interest" description="Disordered" evidence="3">
    <location>
        <begin position="651"/>
        <end position="744"/>
    </location>
</feature>
<feature type="region of interest" description="Disordered" evidence="3">
    <location>
        <begin position="986"/>
        <end position="1008"/>
    </location>
</feature>
<evidence type="ECO:0000256" key="2">
    <source>
        <dbReference type="SAM" id="Coils"/>
    </source>
</evidence>
<reference evidence="5" key="1">
    <citation type="submission" date="2025-05" db="UniProtKB">
        <authorList>
            <consortium name="RefSeq"/>
        </authorList>
    </citation>
    <scope>NUCLEOTIDE SEQUENCE [LARGE SCALE GENOMIC DNA]</scope>
    <source>
        <strain evidence="5">14028-0561.14</strain>
    </source>
</reference>
<feature type="compositionally biased region" description="Basic and acidic residues" evidence="3">
    <location>
        <begin position="1218"/>
        <end position="1232"/>
    </location>
</feature>
<feature type="region of interest" description="Disordered" evidence="3">
    <location>
        <begin position="123"/>
        <end position="204"/>
    </location>
</feature>
<dbReference type="PANTHER" id="PTHR13037">
    <property type="entry name" value="FORMIN"/>
    <property type="match status" value="1"/>
</dbReference>
<reference evidence="6" key="2">
    <citation type="submission" date="2025-08" db="UniProtKB">
        <authorList>
            <consortium name="RefSeq"/>
        </authorList>
    </citation>
    <scope>IDENTIFICATION</scope>
    <source>
        <strain evidence="6">14028-0561.14</strain>
        <tissue evidence="6">Whole fly</tissue>
    </source>
</reference>
<evidence type="ECO:0000259" key="4">
    <source>
        <dbReference type="Pfam" id="PF10650"/>
    </source>
</evidence>
<dbReference type="InterPro" id="IPR019607">
    <property type="entry name" value="Putative_zinc-finger_domain"/>
</dbReference>
<feature type="compositionally biased region" description="Basic and acidic residues" evidence="3">
    <location>
        <begin position="141"/>
        <end position="161"/>
    </location>
</feature>
<feature type="compositionally biased region" description="Basic residues" evidence="3">
    <location>
        <begin position="163"/>
        <end position="172"/>
    </location>
</feature>
<dbReference type="Pfam" id="PF10650">
    <property type="entry name" value="zf-C3H1"/>
    <property type="match status" value="1"/>
</dbReference>